<protein>
    <submittedName>
        <fullName evidence="2">DUF1801 domain-containing protein</fullName>
    </submittedName>
</protein>
<evidence type="ECO:0000259" key="1">
    <source>
        <dbReference type="Pfam" id="PF08818"/>
    </source>
</evidence>
<proteinExistence type="predicted"/>
<dbReference type="InterPro" id="IPR014922">
    <property type="entry name" value="YdhG-like"/>
</dbReference>
<reference evidence="3" key="1">
    <citation type="journal article" date="2019" name="Int. J. Syst. Evol. Microbiol.">
        <title>The Global Catalogue of Microorganisms (GCM) 10K type strain sequencing project: providing services to taxonomists for standard genome sequencing and annotation.</title>
        <authorList>
            <consortium name="The Broad Institute Genomics Platform"/>
            <consortium name="The Broad Institute Genome Sequencing Center for Infectious Disease"/>
            <person name="Wu L."/>
            <person name="Ma J."/>
        </authorList>
    </citation>
    <scope>NUCLEOTIDE SEQUENCE [LARGE SCALE GENOMIC DNA]</scope>
    <source>
        <strain evidence="3">JCM 12125</strain>
    </source>
</reference>
<dbReference type="SUPFAM" id="SSF159888">
    <property type="entry name" value="YdhG-like"/>
    <property type="match status" value="1"/>
</dbReference>
<dbReference type="Pfam" id="PF08818">
    <property type="entry name" value="DUF1801"/>
    <property type="match status" value="1"/>
</dbReference>
<keyword evidence="3" id="KW-1185">Reference proteome</keyword>
<feature type="domain" description="YdhG-like" evidence="1">
    <location>
        <begin position="35"/>
        <end position="127"/>
    </location>
</feature>
<evidence type="ECO:0000313" key="2">
    <source>
        <dbReference type="EMBL" id="MFC5344961.1"/>
    </source>
</evidence>
<comment type="caution">
    <text evidence="2">The sequence shown here is derived from an EMBL/GenBank/DDBJ whole genome shotgun (WGS) entry which is preliminary data.</text>
</comment>
<name>A0ABW0FUC4_9CAUL</name>
<gene>
    <name evidence="2" type="ORF">ACFPIE_13635</name>
</gene>
<sequence length="135" mass="15013">MSDKPVLLSGDNPQIPKGFGDAPVQAYIDAVPGWKQDICRRLDALIVKTVPGVSKAVKWNTPMYAVEEGRWFTSMHCYKTFVRVTFFRGTQLEPMPAGPSKVGDVRYHDIKEGAFDDAQLADWIKQAAALPGEKM</sequence>
<organism evidence="2 3">
    <name type="scientific">Brevundimonas staleyi</name>
    <dbReference type="NCBI Taxonomy" id="74326"/>
    <lineage>
        <taxon>Bacteria</taxon>
        <taxon>Pseudomonadati</taxon>
        <taxon>Pseudomonadota</taxon>
        <taxon>Alphaproteobacteria</taxon>
        <taxon>Caulobacterales</taxon>
        <taxon>Caulobacteraceae</taxon>
        <taxon>Brevundimonas</taxon>
    </lineage>
</organism>
<dbReference type="Proteomes" id="UP001596152">
    <property type="component" value="Unassembled WGS sequence"/>
</dbReference>
<accession>A0ABW0FUC4</accession>
<dbReference type="Gene3D" id="3.90.1150.200">
    <property type="match status" value="1"/>
</dbReference>
<evidence type="ECO:0000313" key="3">
    <source>
        <dbReference type="Proteomes" id="UP001596152"/>
    </source>
</evidence>
<dbReference type="EMBL" id="JBHSLF010000025">
    <property type="protein sequence ID" value="MFC5344961.1"/>
    <property type="molecule type" value="Genomic_DNA"/>
</dbReference>
<dbReference type="RefSeq" id="WP_374038046.1">
    <property type="nucleotide sequence ID" value="NZ_CP169082.1"/>
</dbReference>